<comment type="caution">
    <text evidence="2">The sequence shown here is derived from an EMBL/GenBank/DDBJ whole genome shotgun (WGS) entry which is preliminary data.</text>
</comment>
<feature type="compositionally biased region" description="Basic and acidic residues" evidence="1">
    <location>
        <begin position="83"/>
        <end position="126"/>
    </location>
</feature>
<dbReference type="Proteomes" id="UP000735302">
    <property type="component" value="Unassembled WGS sequence"/>
</dbReference>
<evidence type="ECO:0000256" key="1">
    <source>
        <dbReference type="SAM" id="MobiDB-lite"/>
    </source>
</evidence>
<evidence type="ECO:0000313" key="2">
    <source>
        <dbReference type="EMBL" id="GFN92675.1"/>
    </source>
</evidence>
<reference evidence="2 3" key="1">
    <citation type="journal article" date="2021" name="Elife">
        <title>Chloroplast acquisition without the gene transfer in kleptoplastic sea slugs, Plakobranchus ocellatus.</title>
        <authorList>
            <person name="Maeda T."/>
            <person name="Takahashi S."/>
            <person name="Yoshida T."/>
            <person name="Shimamura S."/>
            <person name="Takaki Y."/>
            <person name="Nagai Y."/>
            <person name="Toyoda A."/>
            <person name="Suzuki Y."/>
            <person name="Arimoto A."/>
            <person name="Ishii H."/>
            <person name="Satoh N."/>
            <person name="Nishiyama T."/>
            <person name="Hasebe M."/>
            <person name="Maruyama T."/>
            <person name="Minagawa J."/>
            <person name="Obokata J."/>
            <person name="Shigenobu S."/>
        </authorList>
    </citation>
    <scope>NUCLEOTIDE SEQUENCE [LARGE SCALE GENOMIC DNA]</scope>
</reference>
<dbReference type="EMBL" id="BLXT01002270">
    <property type="protein sequence ID" value="GFN92675.1"/>
    <property type="molecule type" value="Genomic_DNA"/>
</dbReference>
<accession>A0AAV3Z030</accession>
<sequence length="136" mass="16159">MGIKCELSWLTQTCTGLAKVSEHKSAVNDARAVRICEKPSTPKQTRPTKQDKTKMSVQGQQRGGRRKKSRENVRECCPNEGQEMEKGRKRERERERESEREKDRHTDRQRNREAEKYRNREAEKYKNRQAVGQKWK</sequence>
<protein>
    <submittedName>
        <fullName evidence="2">Uncharacterized protein</fullName>
    </submittedName>
</protein>
<keyword evidence="3" id="KW-1185">Reference proteome</keyword>
<gene>
    <name evidence="2" type="ORF">PoB_001918100</name>
</gene>
<feature type="region of interest" description="Disordered" evidence="1">
    <location>
        <begin position="21"/>
        <end position="136"/>
    </location>
</feature>
<evidence type="ECO:0000313" key="3">
    <source>
        <dbReference type="Proteomes" id="UP000735302"/>
    </source>
</evidence>
<organism evidence="2 3">
    <name type="scientific">Plakobranchus ocellatus</name>
    <dbReference type="NCBI Taxonomy" id="259542"/>
    <lineage>
        <taxon>Eukaryota</taxon>
        <taxon>Metazoa</taxon>
        <taxon>Spiralia</taxon>
        <taxon>Lophotrochozoa</taxon>
        <taxon>Mollusca</taxon>
        <taxon>Gastropoda</taxon>
        <taxon>Heterobranchia</taxon>
        <taxon>Euthyneura</taxon>
        <taxon>Panpulmonata</taxon>
        <taxon>Sacoglossa</taxon>
        <taxon>Placobranchoidea</taxon>
        <taxon>Plakobranchidae</taxon>
        <taxon>Plakobranchus</taxon>
    </lineage>
</organism>
<name>A0AAV3Z030_9GAST</name>
<dbReference type="AlphaFoldDB" id="A0AAV3Z030"/>
<proteinExistence type="predicted"/>
<feature type="compositionally biased region" description="Basic and acidic residues" evidence="1">
    <location>
        <begin position="21"/>
        <end position="37"/>
    </location>
</feature>